<name>A0A0E9V4C6_ANGAN</name>
<dbReference type="AlphaFoldDB" id="A0A0E9V4C6"/>
<proteinExistence type="predicted"/>
<reference evidence="1" key="2">
    <citation type="journal article" date="2015" name="Fish Shellfish Immunol.">
        <title>Early steps in the European eel (Anguilla anguilla)-Vibrio vulnificus interaction in the gills: Role of the RtxA13 toxin.</title>
        <authorList>
            <person name="Callol A."/>
            <person name="Pajuelo D."/>
            <person name="Ebbesson L."/>
            <person name="Teles M."/>
            <person name="MacKenzie S."/>
            <person name="Amaro C."/>
        </authorList>
    </citation>
    <scope>NUCLEOTIDE SEQUENCE</scope>
</reference>
<evidence type="ECO:0000313" key="1">
    <source>
        <dbReference type="EMBL" id="JAH72974.1"/>
    </source>
</evidence>
<accession>A0A0E9V4C6</accession>
<organism evidence="1">
    <name type="scientific">Anguilla anguilla</name>
    <name type="common">European freshwater eel</name>
    <name type="synonym">Muraena anguilla</name>
    <dbReference type="NCBI Taxonomy" id="7936"/>
    <lineage>
        <taxon>Eukaryota</taxon>
        <taxon>Metazoa</taxon>
        <taxon>Chordata</taxon>
        <taxon>Craniata</taxon>
        <taxon>Vertebrata</taxon>
        <taxon>Euteleostomi</taxon>
        <taxon>Actinopterygii</taxon>
        <taxon>Neopterygii</taxon>
        <taxon>Teleostei</taxon>
        <taxon>Anguilliformes</taxon>
        <taxon>Anguillidae</taxon>
        <taxon>Anguilla</taxon>
    </lineage>
</organism>
<protein>
    <submittedName>
        <fullName evidence="1">Uncharacterized protein</fullName>
    </submittedName>
</protein>
<sequence length="32" mass="3811">MGFPMDIYSESPARNFFNRRSLNDDKFGVNRE</sequence>
<dbReference type="EMBL" id="GBXM01035603">
    <property type="protein sequence ID" value="JAH72974.1"/>
    <property type="molecule type" value="Transcribed_RNA"/>
</dbReference>
<reference evidence="1" key="1">
    <citation type="submission" date="2014-11" db="EMBL/GenBank/DDBJ databases">
        <authorList>
            <person name="Amaro Gonzalez C."/>
        </authorList>
    </citation>
    <scope>NUCLEOTIDE SEQUENCE</scope>
</reference>